<dbReference type="Pfam" id="PF02594">
    <property type="entry name" value="DUF167"/>
    <property type="match status" value="1"/>
</dbReference>
<dbReference type="PANTHER" id="PTHR13420">
    <property type="entry name" value="UPF0235 PROTEIN C15ORF40"/>
    <property type="match status" value="1"/>
</dbReference>
<evidence type="ECO:0000256" key="1">
    <source>
        <dbReference type="ARBA" id="ARBA00010364"/>
    </source>
</evidence>
<dbReference type="EMBL" id="NIVC01000657">
    <property type="protein sequence ID" value="PAA78999.1"/>
    <property type="molecule type" value="Genomic_DNA"/>
</dbReference>
<dbReference type="NCBIfam" id="TIGR00251">
    <property type="entry name" value="DUF167 family protein"/>
    <property type="match status" value="1"/>
</dbReference>
<keyword evidence="4" id="KW-1185">Reference proteome</keyword>
<dbReference type="HAMAP" id="MF_00634">
    <property type="entry name" value="UPF0235"/>
    <property type="match status" value="1"/>
</dbReference>
<dbReference type="InterPro" id="IPR003746">
    <property type="entry name" value="DUF167"/>
</dbReference>
<name>A0A267G158_9PLAT</name>
<dbReference type="Gene3D" id="3.30.1200.10">
    <property type="entry name" value="YggU-like"/>
    <property type="match status" value="1"/>
</dbReference>
<accession>A0A267G158</accession>
<evidence type="ECO:0008006" key="5">
    <source>
        <dbReference type="Google" id="ProtNLM"/>
    </source>
</evidence>
<protein>
    <recommendedName>
        <fullName evidence="5">DUF167 domain-containing protein</fullName>
    </recommendedName>
</protein>
<dbReference type="AlphaFoldDB" id="A0A267G158"/>
<feature type="compositionally biased region" description="Low complexity" evidence="2">
    <location>
        <begin position="22"/>
        <end position="39"/>
    </location>
</feature>
<feature type="non-terminal residue" evidence="3">
    <location>
        <position position="1"/>
    </location>
</feature>
<feature type="region of interest" description="Disordered" evidence="2">
    <location>
        <begin position="14"/>
        <end position="55"/>
    </location>
</feature>
<dbReference type="Proteomes" id="UP000215902">
    <property type="component" value="Unassembled WGS sequence"/>
</dbReference>
<dbReference type="OrthoDB" id="244097at2759"/>
<dbReference type="SMART" id="SM01152">
    <property type="entry name" value="DUF167"/>
    <property type="match status" value="1"/>
</dbReference>
<comment type="similarity">
    <text evidence="1">Belongs to the UPF0235 family.</text>
</comment>
<dbReference type="InterPro" id="IPR036591">
    <property type="entry name" value="YggU-like_sf"/>
</dbReference>
<comment type="caution">
    <text evidence="3">The sequence shown here is derived from an EMBL/GenBank/DDBJ whole genome shotgun (WGS) entry which is preliminary data.</text>
</comment>
<dbReference type="GO" id="GO:0005737">
    <property type="term" value="C:cytoplasm"/>
    <property type="evidence" value="ECO:0007669"/>
    <property type="project" value="TreeGrafter"/>
</dbReference>
<sequence>RLFSSPVNVKRLGSLRFGTAAPKSPMPSTSSSKQKSTTSKKQKNEQKPQKQQTTAFRLCPKSGDLLVSVHVRPGAKISQLTELDSDSIGLSVAAPPVDGQANAAVVEHLAKILGCRRSDVDLQSGAKSKDKLLRVAASAGLTVESARQAL</sequence>
<dbReference type="PANTHER" id="PTHR13420:SF7">
    <property type="entry name" value="UPF0235 PROTEIN C15ORF40"/>
    <property type="match status" value="1"/>
</dbReference>
<evidence type="ECO:0000313" key="4">
    <source>
        <dbReference type="Proteomes" id="UP000215902"/>
    </source>
</evidence>
<dbReference type="SUPFAM" id="SSF69786">
    <property type="entry name" value="YggU-like"/>
    <property type="match status" value="1"/>
</dbReference>
<dbReference type="STRING" id="282301.A0A267G158"/>
<evidence type="ECO:0000256" key="2">
    <source>
        <dbReference type="SAM" id="MobiDB-lite"/>
    </source>
</evidence>
<evidence type="ECO:0000313" key="3">
    <source>
        <dbReference type="EMBL" id="PAA78999.1"/>
    </source>
</evidence>
<gene>
    <name evidence="3" type="ORF">BOX15_Mlig011621g1</name>
</gene>
<reference evidence="3 4" key="1">
    <citation type="submission" date="2017-06" db="EMBL/GenBank/DDBJ databases">
        <title>A platform for efficient transgenesis in Macrostomum lignano, a flatworm model organism for stem cell research.</title>
        <authorList>
            <person name="Berezikov E."/>
        </authorList>
    </citation>
    <scope>NUCLEOTIDE SEQUENCE [LARGE SCALE GENOMIC DNA]</scope>
    <source>
        <strain evidence="3">DV1</strain>
        <tissue evidence="3">Whole organism</tissue>
    </source>
</reference>
<proteinExistence type="inferred from homology"/>
<organism evidence="3 4">
    <name type="scientific">Macrostomum lignano</name>
    <dbReference type="NCBI Taxonomy" id="282301"/>
    <lineage>
        <taxon>Eukaryota</taxon>
        <taxon>Metazoa</taxon>
        <taxon>Spiralia</taxon>
        <taxon>Lophotrochozoa</taxon>
        <taxon>Platyhelminthes</taxon>
        <taxon>Rhabditophora</taxon>
        <taxon>Macrostomorpha</taxon>
        <taxon>Macrostomida</taxon>
        <taxon>Macrostomidae</taxon>
        <taxon>Macrostomum</taxon>
    </lineage>
</organism>